<comment type="cofactor">
    <cofactor evidence="7 9">
        <name>Mg(2+)</name>
        <dbReference type="ChEBI" id="CHEBI:18420"/>
    </cofactor>
</comment>
<keyword evidence="6 7" id="KW-0472">Membrane</keyword>
<keyword evidence="7 9" id="KW-0460">Magnesium</keyword>
<dbReference type="GO" id="GO:0008360">
    <property type="term" value="P:regulation of cell shape"/>
    <property type="evidence" value="ECO:0007669"/>
    <property type="project" value="UniProtKB-KW"/>
</dbReference>
<proteinExistence type="inferred from homology"/>
<dbReference type="RefSeq" id="WP_006806305.1">
    <property type="nucleotide sequence ID" value="NZ_AP019822.1"/>
</dbReference>
<feature type="binding site" evidence="9">
    <location>
        <position position="194"/>
    </location>
    <ligand>
        <name>Mg(2+)</name>
        <dbReference type="ChEBI" id="CHEBI:18420"/>
    </ligand>
</feature>
<name>A0A510JFT0_9FUSO</name>
<keyword evidence="7" id="KW-0132">Cell division</keyword>
<dbReference type="HAMAP" id="MF_00038">
    <property type="entry name" value="MraY"/>
    <property type="match status" value="1"/>
</dbReference>
<accession>A0A510JFT0</accession>
<feature type="transmembrane region" description="Helical" evidence="7">
    <location>
        <begin position="171"/>
        <end position="189"/>
    </location>
</feature>
<protein>
    <recommendedName>
        <fullName evidence="7 8">Phospho-N-acetylmuramoyl-pentapeptide-transferase</fullName>
        <ecNumber evidence="7 8">2.7.8.13</ecNumber>
    </recommendedName>
    <alternativeName>
        <fullName evidence="7">UDP-MurNAc-pentapeptide phosphotransferase</fullName>
    </alternativeName>
</protein>
<dbReference type="GO" id="GO:0005886">
    <property type="term" value="C:plasma membrane"/>
    <property type="evidence" value="ECO:0007669"/>
    <property type="project" value="UniProtKB-SubCell"/>
</dbReference>
<keyword evidence="5 7" id="KW-1133">Transmembrane helix</keyword>
<feature type="transmembrane region" description="Helical" evidence="7">
    <location>
        <begin position="134"/>
        <end position="151"/>
    </location>
</feature>
<comment type="function">
    <text evidence="7">Catalyzes the initial step of the lipid cycle reactions in the biosynthesis of the cell wall peptidoglycan: transfers peptidoglycan precursor phospho-MurNAc-pentapeptide from UDP-MurNAc-pentapeptide onto the lipid carrier undecaprenyl phosphate, yielding undecaprenyl-pyrophosphoryl-MurNAc-pentapeptide, known as lipid I.</text>
</comment>
<comment type="similarity">
    <text evidence="2 7">Belongs to the glycosyltransferase 4 family. MraY subfamily.</text>
</comment>
<dbReference type="GO" id="GO:0008963">
    <property type="term" value="F:phospho-N-acetylmuramoyl-pentapeptide-transferase activity"/>
    <property type="evidence" value="ECO:0007669"/>
    <property type="project" value="UniProtKB-UniRule"/>
</dbReference>
<feature type="transmembrane region" description="Helical" evidence="7">
    <location>
        <begin position="241"/>
        <end position="258"/>
    </location>
</feature>
<dbReference type="Proteomes" id="UP000321606">
    <property type="component" value="Chromosome"/>
</dbReference>
<dbReference type="EMBL" id="AP019822">
    <property type="protein sequence ID" value="BBM37261.1"/>
    <property type="molecule type" value="Genomic_DNA"/>
</dbReference>
<dbReference type="NCBIfam" id="TIGR00445">
    <property type="entry name" value="mraY"/>
    <property type="match status" value="1"/>
</dbReference>
<evidence type="ECO:0000256" key="2">
    <source>
        <dbReference type="ARBA" id="ARBA00005583"/>
    </source>
</evidence>
<dbReference type="Pfam" id="PF10555">
    <property type="entry name" value="MraY_sig1"/>
    <property type="match status" value="1"/>
</dbReference>
<feature type="transmembrane region" description="Helical" evidence="7">
    <location>
        <begin position="69"/>
        <end position="91"/>
    </location>
</feature>
<keyword evidence="7" id="KW-0131">Cell cycle</keyword>
<evidence type="ECO:0000256" key="9">
    <source>
        <dbReference type="PIRSR" id="PIRSR600715-1"/>
    </source>
</evidence>
<dbReference type="GO" id="GO:0051301">
    <property type="term" value="P:cell division"/>
    <property type="evidence" value="ECO:0007669"/>
    <property type="project" value="UniProtKB-KW"/>
</dbReference>
<dbReference type="AlphaFoldDB" id="A0A510JFT0"/>
<feature type="transmembrane region" description="Helical" evidence="7">
    <location>
        <begin position="97"/>
        <end position="114"/>
    </location>
</feature>
<dbReference type="EC" id="2.7.8.13" evidence="7 8"/>
<sequence length="362" mass="40882">MLYLLQYLFIRNWGVLRIFKSITIRASIAFGIAFLFMLIFGKPFIAWLKKKKYGDTAREDGPQSHQTKSGTPTMGGLLIIAAILFATLISGNFMNKFIVFLFIITILFTCIGFYDDYLKLTRHKSGLSGKKKILGQLIITGLTFAFIYKYGIINKTLDFSIVNPIIKNSSLYITPALFFVFMMFVIIGSSNAVNLTDGLDGLVSGPIIIVCVTLLIITYLTGHYEYAKYLNLYHIKEAGEITVYLAAAVGALIGFLWFNFYPAQVFMGDTGSLTLGGILGIIVIFLKQELLLPIAGFIFIVEAFSVMIQVWHFKTFKKRVFKMAPIHHHFEMLGIPETKVTIRFWIVTIIACLLTFVMLKLR</sequence>
<keyword evidence="3 7" id="KW-0808">Transferase</keyword>
<evidence type="ECO:0000256" key="5">
    <source>
        <dbReference type="ARBA" id="ARBA00022989"/>
    </source>
</evidence>
<dbReference type="KEGG" id="lgo:JCM16774_2220"/>
<dbReference type="InterPro" id="IPR000715">
    <property type="entry name" value="Glycosyl_transferase_4"/>
</dbReference>
<dbReference type="STRING" id="714315.GCA_000516535_02215"/>
<evidence type="ECO:0000256" key="7">
    <source>
        <dbReference type="HAMAP-Rule" id="MF_00038"/>
    </source>
</evidence>
<keyword evidence="4 7" id="KW-0812">Transmembrane</keyword>
<dbReference type="InterPro" id="IPR003524">
    <property type="entry name" value="PNAcMuramoyl-5peptid_Trfase"/>
</dbReference>
<comment type="catalytic activity">
    <reaction evidence="7">
        <text>UDP-N-acetyl-alpha-D-muramoyl-L-alanyl-gamma-D-glutamyl-meso-2,6-diaminopimeloyl-D-alanyl-D-alanine + di-trans,octa-cis-undecaprenyl phosphate = di-trans,octa-cis-undecaprenyl diphospho-N-acetyl-alpha-D-muramoyl-L-alanyl-D-glutamyl-meso-2,6-diaminopimeloyl-D-alanyl-D-alanine + UMP</text>
        <dbReference type="Rhea" id="RHEA:28386"/>
        <dbReference type="ChEBI" id="CHEBI:57865"/>
        <dbReference type="ChEBI" id="CHEBI:60392"/>
        <dbReference type="ChEBI" id="CHEBI:61386"/>
        <dbReference type="ChEBI" id="CHEBI:61387"/>
        <dbReference type="EC" id="2.7.8.13"/>
    </reaction>
</comment>
<dbReference type="OrthoDB" id="9805475at2"/>
<keyword evidence="7" id="KW-0573">Peptidoglycan synthesis</keyword>
<feature type="transmembrane region" description="Helical" evidence="7">
    <location>
        <begin position="292"/>
        <end position="313"/>
    </location>
</feature>
<dbReference type="Pfam" id="PF00953">
    <property type="entry name" value="Glycos_transf_4"/>
    <property type="match status" value="1"/>
</dbReference>
<dbReference type="PROSITE" id="PS01347">
    <property type="entry name" value="MRAY_1"/>
    <property type="match status" value="1"/>
</dbReference>
<feature type="transmembrane region" description="Helical" evidence="7">
    <location>
        <begin position="265"/>
        <end position="286"/>
    </location>
</feature>
<dbReference type="GO" id="GO:0051992">
    <property type="term" value="F:UDP-N-acetylmuramoyl-L-alanyl-D-glutamyl-meso-2,6-diaminopimelyl-D-alanyl-D-alanine:undecaprenyl-phosphate transferase activity"/>
    <property type="evidence" value="ECO:0007669"/>
    <property type="project" value="RHEA"/>
</dbReference>
<feature type="transmembrane region" description="Helical" evidence="7">
    <location>
        <begin position="340"/>
        <end position="359"/>
    </location>
</feature>
<dbReference type="PROSITE" id="PS01348">
    <property type="entry name" value="MRAY_2"/>
    <property type="match status" value="1"/>
</dbReference>
<evidence type="ECO:0000313" key="11">
    <source>
        <dbReference type="Proteomes" id="UP000321606"/>
    </source>
</evidence>
<feature type="transmembrane region" description="Helical" evidence="7">
    <location>
        <begin position="22"/>
        <end position="48"/>
    </location>
</feature>
<dbReference type="CDD" id="cd06852">
    <property type="entry name" value="GT_MraY"/>
    <property type="match status" value="1"/>
</dbReference>
<comment type="subcellular location">
    <subcellularLocation>
        <location evidence="7">Cell membrane</location>
        <topology evidence="7">Multi-pass membrane protein</topology>
    </subcellularLocation>
    <subcellularLocation>
        <location evidence="1">Membrane</location>
        <topology evidence="1">Multi-pass membrane protein</topology>
    </subcellularLocation>
</comment>
<dbReference type="GO" id="GO:0046872">
    <property type="term" value="F:metal ion binding"/>
    <property type="evidence" value="ECO:0007669"/>
    <property type="project" value="UniProtKB-KW"/>
</dbReference>
<evidence type="ECO:0000256" key="4">
    <source>
        <dbReference type="ARBA" id="ARBA00022692"/>
    </source>
</evidence>
<keyword evidence="7" id="KW-1003">Cell membrane</keyword>
<keyword evidence="7" id="KW-0961">Cell wall biogenesis/degradation</keyword>
<organism evidence="10 11">
    <name type="scientific">Pseudoleptotrichia goodfellowii</name>
    <dbReference type="NCBI Taxonomy" id="157692"/>
    <lineage>
        <taxon>Bacteria</taxon>
        <taxon>Fusobacteriati</taxon>
        <taxon>Fusobacteriota</taxon>
        <taxon>Fusobacteriia</taxon>
        <taxon>Fusobacteriales</taxon>
        <taxon>Leptotrichiaceae</taxon>
        <taxon>Pseudoleptotrichia</taxon>
    </lineage>
</organism>
<evidence type="ECO:0000256" key="6">
    <source>
        <dbReference type="ARBA" id="ARBA00023136"/>
    </source>
</evidence>
<reference evidence="10 11" key="1">
    <citation type="submission" date="2019-07" db="EMBL/GenBank/DDBJ databases">
        <title>Complete Genome Sequence of Leptotrichia goodfellowii Strain JCM 16774.</title>
        <authorList>
            <person name="Watanabe S."/>
            <person name="Cui L."/>
        </authorList>
    </citation>
    <scope>NUCLEOTIDE SEQUENCE [LARGE SCALE GENOMIC DNA]</scope>
    <source>
        <strain evidence="10 11">JCM16774</strain>
    </source>
</reference>
<gene>
    <name evidence="7" type="primary">mraY</name>
    <name evidence="10" type="ORF">JCM16774_2220</name>
</gene>
<feature type="transmembrane region" description="Helical" evidence="7">
    <location>
        <begin position="201"/>
        <end position="221"/>
    </location>
</feature>
<keyword evidence="7" id="KW-0133">Cell shape</keyword>
<dbReference type="GO" id="GO:0009252">
    <property type="term" value="P:peptidoglycan biosynthetic process"/>
    <property type="evidence" value="ECO:0007669"/>
    <property type="project" value="UniProtKB-UniRule"/>
</dbReference>
<dbReference type="InterPro" id="IPR018480">
    <property type="entry name" value="PNAcMuramoyl-5peptid_Trfase_CS"/>
</dbReference>
<dbReference type="UniPathway" id="UPA00219"/>
<comment type="pathway">
    <text evidence="7">Cell wall biogenesis; peptidoglycan biosynthesis.</text>
</comment>
<evidence type="ECO:0000256" key="8">
    <source>
        <dbReference type="NCBIfam" id="TIGR00445"/>
    </source>
</evidence>
<feature type="binding site" evidence="9">
    <location>
        <position position="269"/>
    </location>
    <ligand>
        <name>Mg(2+)</name>
        <dbReference type="ChEBI" id="CHEBI:18420"/>
    </ligand>
</feature>
<dbReference type="PANTHER" id="PTHR22926">
    <property type="entry name" value="PHOSPHO-N-ACETYLMURAMOYL-PENTAPEPTIDE-TRANSFERASE"/>
    <property type="match status" value="1"/>
</dbReference>
<dbReference type="GO" id="GO:0071555">
    <property type="term" value="P:cell wall organization"/>
    <property type="evidence" value="ECO:0007669"/>
    <property type="project" value="UniProtKB-KW"/>
</dbReference>
<evidence type="ECO:0000313" key="10">
    <source>
        <dbReference type="EMBL" id="BBM37261.1"/>
    </source>
</evidence>
<keyword evidence="7 9" id="KW-0479">Metal-binding</keyword>
<evidence type="ECO:0000256" key="1">
    <source>
        <dbReference type="ARBA" id="ARBA00004141"/>
    </source>
</evidence>
<evidence type="ECO:0000256" key="3">
    <source>
        <dbReference type="ARBA" id="ARBA00022679"/>
    </source>
</evidence>
<dbReference type="PANTHER" id="PTHR22926:SF5">
    <property type="entry name" value="PHOSPHO-N-ACETYLMURAMOYL-PENTAPEPTIDE-TRANSFERASE HOMOLOG"/>
    <property type="match status" value="1"/>
</dbReference>